<sequence>MSIKEIQTSDEFQQLIGQTSNEKLVVVDFYATWCGPCRMVAPFFAQLANKYKNVQFAKASCKVAIIIYIEEANFISLGGCGSFKGMYLYCILYKTSNKVVQEVSGACGVTAMPTFQFFKSGQKVAELKGASAGQIEQLVKKHQGDGDSAGGSSSSGGASKNNYGIPGHGDLTDCITGNQIDALNQQEEHNIKNVFKSDDTFLESDVDEQFIISVPFNQPVKIHSIKFKAKNIAQAPKTVKIYANRQTLGFDDADSIKETQTLELEPKDFEDDAVVNLRFVKFQNITSLVLFVVDNQEDEETTQLQQLIFIGSPIEATNMSNLTKNDDE</sequence>
<dbReference type="PROSITE" id="PS51352">
    <property type="entry name" value="THIOREDOXIN_2"/>
    <property type="match status" value="1"/>
</dbReference>
<dbReference type="Gene3D" id="3.40.30.10">
    <property type="entry name" value="Glutaredoxin"/>
    <property type="match status" value="1"/>
</dbReference>
<dbReference type="Pfam" id="PF06201">
    <property type="entry name" value="PITH"/>
    <property type="match status" value="1"/>
</dbReference>
<dbReference type="Pfam" id="PF00085">
    <property type="entry name" value="Thioredoxin"/>
    <property type="match status" value="1"/>
</dbReference>
<dbReference type="SUPFAM" id="SSF52833">
    <property type="entry name" value="Thioredoxin-like"/>
    <property type="match status" value="1"/>
</dbReference>
<feature type="compositionally biased region" description="Low complexity" evidence="2">
    <location>
        <begin position="150"/>
        <end position="159"/>
    </location>
</feature>
<dbReference type="CDD" id="cd02947">
    <property type="entry name" value="TRX_family"/>
    <property type="match status" value="1"/>
</dbReference>
<organism evidence="5">
    <name type="scientific">Lichtheimia ramosa</name>
    <dbReference type="NCBI Taxonomy" id="688394"/>
    <lineage>
        <taxon>Eukaryota</taxon>
        <taxon>Fungi</taxon>
        <taxon>Fungi incertae sedis</taxon>
        <taxon>Mucoromycota</taxon>
        <taxon>Mucoromycotina</taxon>
        <taxon>Mucoromycetes</taxon>
        <taxon>Mucorales</taxon>
        <taxon>Lichtheimiaceae</taxon>
        <taxon>Lichtheimia</taxon>
    </lineage>
</organism>
<dbReference type="EMBL" id="LK023324">
    <property type="protein sequence ID" value="CDS07536.1"/>
    <property type="molecule type" value="Genomic_DNA"/>
</dbReference>
<dbReference type="PROSITE" id="PS51532">
    <property type="entry name" value="PITH"/>
    <property type="match status" value="1"/>
</dbReference>
<evidence type="ECO:0000256" key="1">
    <source>
        <dbReference type="ARBA" id="ARBA00023157"/>
    </source>
</evidence>
<protein>
    <recommendedName>
        <fullName evidence="6">Thioredoxin</fullName>
    </recommendedName>
</protein>
<reference evidence="5" key="1">
    <citation type="journal article" date="2014" name="Genome Announc.">
        <title>De novo whole-genome sequence and genome annotation of Lichtheimia ramosa.</title>
        <authorList>
            <person name="Linde J."/>
            <person name="Schwartze V."/>
            <person name="Binder U."/>
            <person name="Lass-Florl C."/>
            <person name="Voigt K."/>
            <person name="Horn F."/>
        </authorList>
    </citation>
    <scope>NUCLEOTIDE SEQUENCE</scope>
    <source>
        <strain evidence="5">JMRC FSU:6197</strain>
    </source>
</reference>
<proteinExistence type="predicted"/>
<dbReference type="InterPro" id="IPR037047">
    <property type="entry name" value="PITH_dom_sf"/>
</dbReference>
<dbReference type="InterPro" id="IPR010400">
    <property type="entry name" value="PITH_dom"/>
</dbReference>
<dbReference type="OrthoDB" id="10263751at2759"/>
<feature type="domain" description="PITH" evidence="4">
    <location>
        <begin position="160"/>
        <end position="328"/>
    </location>
</feature>
<accession>A0A077WIH6</accession>
<gene>
    <name evidence="5" type="ORF">LRAMOSA01485</name>
</gene>
<evidence type="ECO:0000259" key="3">
    <source>
        <dbReference type="PROSITE" id="PS51352"/>
    </source>
</evidence>
<dbReference type="InterPro" id="IPR017937">
    <property type="entry name" value="Thioredoxin_CS"/>
</dbReference>
<feature type="region of interest" description="Disordered" evidence="2">
    <location>
        <begin position="142"/>
        <end position="162"/>
    </location>
</feature>
<evidence type="ECO:0000313" key="5">
    <source>
        <dbReference type="EMBL" id="CDS07536.1"/>
    </source>
</evidence>
<dbReference type="GO" id="GO:0005737">
    <property type="term" value="C:cytoplasm"/>
    <property type="evidence" value="ECO:0007669"/>
    <property type="project" value="UniProtKB-ARBA"/>
</dbReference>
<dbReference type="AlphaFoldDB" id="A0A077WIH6"/>
<dbReference type="PROSITE" id="PS00194">
    <property type="entry name" value="THIOREDOXIN_1"/>
    <property type="match status" value="1"/>
</dbReference>
<dbReference type="SUPFAM" id="SSF49785">
    <property type="entry name" value="Galactose-binding domain-like"/>
    <property type="match status" value="1"/>
</dbReference>
<dbReference type="InterPro" id="IPR008979">
    <property type="entry name" value="Galactose-bd-like_sf"/>
</dbReference>
<evidence type="ECO:0000259" key="4">
    <source>
        <dbReference type="PROSITE" id="PS51532"/>
    </source>
</evidence>
<dbReference type="InterPro" id="IPR036249">
    <property type="entry name" value="Thioredoxin-like_sf"/>
</dbReference>
<feature type="domain" description="Thioredoxin" evidence="3">
    <location>
        <begin position="1"/>
        <end position="144"/>
    </location>
</feature>
<dbReference type="InterPro" id="IPR013766">
    <property type="entry name" value="Thioredoxin_domain"/>
</dbReference>
<name>A0A077WIH6_9FUNG</name>
<dbReference type="Gene3D" id="2.60.120.470">
    <property type="entry name" value="PITH domain"/>
    <property type="match status" value="1"/>
</dbReference>
<evidence type="ECO:0000256" key="2">
    <source>
        <dbReference type="SAM" id="MobiDB-lite"/>
    </source>
</evidence>
<keyword evidence="1" id="KW-1015">Disulfide bond</keyword>
<dbReference type="PANTHER" id="PTHR46115">
    <property type="entry name" value="THIOREDOXIN-LIKE PROTEIN 1"/>
    <property type="match status" value="1"/>
</dbReference>
<evidence type="ECO:0008006" key="6">
    <source>
        <dbReference type="Google" id="ProtNLM"/>
    </source>
</evidence>
<dbReference type="PRINTS" id="PR00421">
    <property type="entry name" value="THIOREDOXIN"/>
</dbReference>